<proteinExistence type="predicted"/>
<feature type="domain" description="DUF6533" evidence="2">
    <location>
        <begin position="16"/>
        <end position="57"/>
    </location>
</feature>
<name>A0A0C3NLY7_PISTI</name>
<dbReference type="Proteomes" id="UP000054217">
    <property type="component" value="Unassembled WGS sequence"/>
</dbReference>
<dbReference type="HOGENOM" id="CLU_035509_10_5_1"/>
<feature type="transmembrane region" description="Helical" evidence="1">
    <location>
        <begin position="196"/>
        <end position="215"/>
    </location>
</feature>
<accession>A0A0C3NLY7</accession>
<dbReference type="Pfam" id="PF20151">
    <property type="entry name" value="DUF6533"/>
    <property type="match status" value="1"/>
</dbReference>
<keyword evidence="4" id="KW-1185">Reference proteome</keyword>
<feature type="transmembrane region" description="Helical" evidence="1">
    <location>
        <begin position="114"/>
        <end position="134"/>
    </location>
</feature>
<dbReference type="OrthoDB" id="2637653at2759"/>
<reference evidence="3 4" key="1">
    <citation type="submission" date="2014-04" db="EMBL/GenBank/DDBJ databases">
        <authorList>
            <consortium name="DOE Joint Genome Institute"/>
            <person name="Kuo A."/>
            <person name="Kohler A."/>
            <person name="Costa M.D."/>
            <person name="Nagy L.G."/>
            <person name="Floudas D."/>
            <person name="Copeland A."/>
            <person name="Barry K.W."/>
            <person name="Cichocki N."/>
            <person name="Veneault-Fourrey C."/>
            <person name="LaButti K."/>
            <person name="Lindquist E.A."/>
            <person name="Lipzen A."/>
            <person name="Lundell T."/>
            <person name="Morin E."/>
            <person name="Murat C."/>
            <person name="Sun H."/>
            <person name="Tunlid A."/>
            <person name="Henrissat B."/>
            <person name="Grigoriev I.V."/>
            <person name="Hibbett D.S."/>
            <person name="Martin F."/>
            <person name="Nordberg H.P."/>
            <person name="Cantor M.N."/>
            <person name="Hua S.X."/>
        </authorList>
    </citation>
    <scope>NUCLEOTIDE SEQUENCE [LARGE SCALE GENOMIC DNA]</scope>
    <source>
        <strain evidence="3 4">Marx 270</strain>
    </source>
</reference>
<gene>
    <name evidence="3" type="ORF">M404DRAFT_242989</name>
</gene>
<feature type="transmembrane region" description="Helical" evidence="1">
    <location>
        <begin position="221"/>
        <end position="240"/>
    </location>
</feature>
<keyword evidence="1" id="KW-0812">Transmembrane</keyword>
<feature type="transmembrane region" description="Helical" evidence="1">
    <location>
        <begin position="154"/>
        <end position="175"/>
    </location>
</feature>
<dbReference type="EMBL" id="KN832043">
    <property type="protein sequence ID" value="KIN96645.1"/>
    <property type="molecule type" value="Genomic_DNA"/>
</dbReference>
<feature type="transmembrane region" description="Helical" evidence="1">
    <location>
        <begin position="14"/>
        <end position="33"/>
    </location>
</feature>
<organism evidence="3 4">
    <name type="scientific">Pisolithus tinctorius Marx 270</name>
    <dbReference type="NCBI Taxonomy" id="870435"/>
    <lineage>
        <taxon>Eukaryota</taxon>
        <taxon>Fungi</taxon>
        <taxon>Dikarya</taxon>
        <taxon>Basidiomycota</taxon>
        <taxon>Agaricomycotina</taxon>
        <taxon>Agaricomycetes</taxon>
        <taxon>Agaricomycetidae</taxon>
        <taxon>Boletales</taxon>
        <taxon>Sclerodermatineae</taxon>
        <taxon>Pisolithaceae</taxon>
        <taxon>Pisolithus</taxon>
    </lineage>
</organism>
<protein>
    <recommendedName>
        <fullName evidence="2">DUF6533 domain-containing protein</fullName>
    </recommendedName>
</protein>
<evidence type="ECO:0000259" key="2">
    <source>
        <dbReference type="Pfam" id="PF20151"/>
    </source>
</evidence>
<dbReference type="AlphaFoldDB" id="A0A0C3NLY7"/>
<evidence type="ECO:0000313" key="4">
    <source>
        <dbReference type="Proteomes" id="UP000054217"/>
    </source>
</evidence>
<evidence type="ECO:0000256" key="1">
    <source>
        <dbReference type="SAM" id="Phobius"/>
    </source>
</evidence>
<feature type="transmembrane region" description="Helical" evidence="1">
    <location>
        <begin position="54"/>
        <end position="74"/>
    </location>
</feature>
<keyword evidence="1" id="KW-1133">Transmembrane helix</keyword>
<sequence length="273" mass="30502">MDTIMGTTAATQSIYYHCTATLALSFWDFLMTFGDEVHYIWPRTFKWLYMFHRYFLLVTHITCQILLPFFPVMSFHICRALLASVTAVLECANFTSEFILAFRVCVLFGRRPWVSRLLGCLMLTELLCCMATATLTLKSYGGGMLFQVSPDPKIQMACTAVVHSTLITLTVVKYLSTVGARGAERKVITEFTLDGAVTHLIMAGLLGFGLTITTVPNSGPFIMFFWSLTVHSVCGSRLILNVARMLGHMQGLPEDENILFTTQIDICLSEDLG</sequence>
<dbReference type="InterPro" id="IPR045340">
    <property type="entry name" value="DUF6533"/>
</dbReference>
<dbReference type="InParanoid" id="A0A0C3NLY7"/>
<keyword evidence="1" id="KW-0472">Membrane</keyword>
<reference evidence="4" key="2">
    <citation type="submission" date="2015-01" db="EMBL/GenBank/DDBJ databases">
        <title>Evolutionary Origins and Diversification of the Mycorrhizal Mutualists.</title>
        <authorList>
            <consortium name="DOE Joint Genome Institute"/>
            <consortium name="Mycorrhizal Genomics Consortium"/>
            <person name="Kohler A."/>
            <person name="Kuo A."/>
            <person name="Nagy L.G."/>
            <person name="Floudas D."/>
            <person name="Copeland A."/>
            <person name="Barry K.W."/>
            <person name="Cichocki N."/>
            <person name="Veneault-Fourrey C."/>
            <person name="LaButti K."/>
            <person name="Lindquist E.A."/>
            <person name="Lipzen A."/>
            <person name="Lundell T."/>
            <person name="Morin E."/>
            <person name="Murat C."/>
            <person name="Riley R."/>
            <person name="Ohm R."/>
            <person name="Sun H."/>
            <person name="Tunlid A."/>
            <person name="Henrissat B."/>
            <person name="Grigoriev I.V."/>
            <person name="Hibbett D.S."/>
            <person name="Martin F."/>
        </authorList>
    </citation>
    <scope>NUCLEOTIDE SEQUENCE [LARGE SCALE GENOMIC DNA]</scope>
    <source>
        <strain evidence="4">Marx 270</strain>
    </source>
</reference>
<dbReference type="STRING" id="870435.A0A0C3NLY7"/>
<evidence type="ECO:0000313" key="3">
    <source>
        <dbReference type="EMBL" id="KIN96645.1"/>
    </source>
</evidence>